<evidence type="ECO:0000256" key="5">
    <source>
        <dbReference type="ARBA" id="ARBA00013244"/>
    </source>
</evidence>
<comment type="caution">
    <text evidence="16">The sequence shown here is derived from an EMBL/GenBank/DDBJ whole genome shotgun (WGS) entry which is preliminary data.</text>
</comment>
<evidence type="ECO:0000256" key="15">
    <source>
        <dbReference type="SAM" id="Phobius"/>
    </source>
</evidence>
<keyword evidence="7" id="KW-0808">Transferase</keyword>
<evidence type="ECO:0000256" key="8">
    <source>
        <dbReference type="ARBA" id="ARBA00022692"/>
    </source>
</evidence>
<evidence type="ECO:0000256" key="13">
    <source>
        <dbReference type="ARBA" id="ARBA00023136"/>
    </source>
</evidence>
<evidence type="ECO:0000256" key="1">
    <source>
        <dbReference type="ARBA" id="ARBA00004477"/>
    </source>
</evidence>
<evidence type="ECO:0000256" key="2">
    <source>
        <dbReference type="ARBA" id="ARBA00004771"/>
    </source>
</evidence>
<keyword evidence="12" id="KW-0443">Lipid metabolism</keyword>
<evidence type="ECO:0000256" key="14">
    <source>
        <dbReference type="ARBA" id="ARBA00023315"/>
    </source>
</evidence>
<dbReference type="GO" id="GO:0006629">
    <property type="term" value="P:lipid metabolic process"/>
    <property type="evidence" value="ECO:0007669"/>
    <property type="project" value="UniProtKB-KW"/>
</dbReference>
<dbReference type="InterPro" id="IPR007130">
    <property type="entry name" value="DAGAT"/>
</dbReference>
<gene>
    <name evidence="16" type="ORF">FNK824_LOCUS9518</name>
    <name evidence="17" type="ORF">OTI717_LOCUS13626</name>
</gene>
<evidence type="ECO:0000256" key="6">
    <source>
        <dbReference type="ARBA" id="ARBA00022516"/>
    </source>
</evidence>
<evidence type="ECO:0000313" key="18">
    <source>
        <dbReference type="Proteomes" id="UP000663874"/>
    </source>
</evidence>
<name>A0A818V2Q5_9BILA</name>
<dbReference type="EC" id="2.3.1.20" evidence="5"/>
<comment type="pathway">
    <text evidence="3">Lipid metabolism.</text>
</comment>
<dbReference type="PANTHER" id="PTHR12317">
    <property type="entry name" value="DIACYLGLYCEROL O-ACYLTRANSFERASE"/>
    <property type="match status" value="1"/>
</dbReference>
<reference evidence="16" key="1">
    <citation type="submission" date="2021-02" db="EMBL/GenBank/DDBJ databases">
        <authorList>
            <person name="Nowell W R."/>
        </authorList>
    </citation>
    <scope>NUCLEOTIDE SEQUENCE</scope>
</reference>
<evidence type="ECO:0000256" key="12">
    <source>
        <dbReference type="ARBA" id="ARBA00023098"/>
    </source>
</evidence>
<comment type="pathway">
    <text evidence="2">Glycerolipid metabolism; triacylglycerol biosynthesis.</text>
</comment>
<dbReference type="AlphaFoldDB" id="A0A818V2Q5"/>
<dbReference type="Pfam" id="PF03982">
    <property type="entry name" value="DAGAT"/>
    <property type="match status" value="2"/>
</dbReference>
<comment type="subcellular location">
    <subcellularLocation>
        <location evidence="1">Endoplasmic reticulum membrane</location>
        <topology evidence="1">Multi-pass membrane protein</topology>
    </subcellularLocation>
</comment>
<dbReference type="EMBL" id="CAJOBE010001006">
    <property type="protein sequence ID" value="CAF3706416.1"/>
    <property type="molecule type" value="Genomic_DNA"/>
</dbReference>
<evidence type="ECO:0000256" key="7">
    <source>
        <dbReference type="ARBA" id="ARBA00022679"/>
    </source>
</evidence>
<evidence type="ECO:0000256" key="11">
    <source>
        <dbReference type="ARBA" id="ARBA00022989"/>
    </source>
</evidence>
<dbReference type="Proteomes" id="UP000663823">
    <property type="component" value="Unassembled WGS sequence"/>
</dbReference>
<proteinExistence type="inferred from homology"/>
<evidence type="ECO:0000256" key="3">
    <source>
        <dbReference type="ARBA" id="ARBA00005189"/>
    </source>
</evidence>
<dbReference type="GO" id="GO:0005789">
    <property type="term" value="C:endoplasmic reticulum membrane"/>
    <property type="evidence" value="ECO:0007669"/>
    <property type="project" value="UniProtKB-SubCell"/>
</dbReference>
<keyword evidence="9" id="KW-0319">Glycerol metabolism</keyword>
<evidence type="ECO:0000256" key="9">
    <source>
        <dbReference type="ARBA" id="ARBA00022798"/>
    </source>
</evidence>
<evidence type="ECO:0000256" key="10">
    <source>
        <dbReference type="ARBA" id="ARBA00022824"/>
    </source>
</evidence>
<dbReference type="GO" id="GO:0008374">
    <property type="term" value="F:O-acyltransferase activity"/>
    <property type="evidence" value="ECO:0007669"/>
    <property type="project" value="InterPro"/>
</dbReference>
<dbReference type="EMBL" id="CAJOAX010001465">
    <property type="protein sequence ID" value="CAF3717810.1"/>
    <property type="molecule type" value="Genomic_DNA"/>
</dbReference>
<keyword evidence="6" id="KW-0444">Lipid biosynthesis</keyword>
<keyword evidence="14" id="KW-0012">Acyltransferase</keyword>
<dbReference type="PANTHER" id="PTHR12317:SF0">
    <property type="entry name" value="ACYLTRANSFERASE"/>
    <property type="match status" value="1"/>
</dbReference>
<accession>A0A818V2Q5</accession>
<sequence length="205" mass="23821">MMDFERILQFIIFSSITSFCAFSPIIVPLAVIFLSWAWSSTIILSLSLIYCCWLFIDRHTDSEGGRWSDCLRQCYIWTRWVQYFPLTLIKTMDLDPNRNYIFGYHPHGIGSFGALGNFGTDATHFSILFPNIRPHLMLLRMQFFNPFTRDLLLGSVGKPIHVVQIDHPTSNDINQLHNEYLQAVEQLFVENKNKYGLGHVKLEII</sequence>
<protein>
    <recommendedName>
        <fullName evidence="5">diacylglycerol O-acyltransferase</fullName>
        <ecNumber evidence="5">2.3.1.20</ecNumber>
    </recommendedName>
</protein>
<comment type="similarity">
    <text evidence="4">Belongs to the diacylglycerol acyltransferase family.</text>
</comment>
<feature type="transmembrane region" description="Helical" evidence="15">
    <location>
        <begin position="36"/>
        <end position="56"/>
    </location>
</feature>
<keyword evidence="13 15" id="KW-0472">Membrane</keyword>
<feature type="transmembrane region" description="Helical" evidence="15">
    <location>
        <begin position="7"/>
        <end position="30"/>
    </location>
</feature>
<dbReference type="Proteomes" id="UP000663874">
    <property type="component" value="Unassembled WGS sequence"/>
</dbReference>
<evidence type="ECO:0000313" key="16">
    <source>
        <dbReference type="EMBL" id="CAF3706416.1"/>
    </source>
</evidence>
<keyword evidence="11 15" id="KW-1133">Transmembrane helix</keyword>
<keyword evidence="10" id="KW-0256">Endoplasmic reticulum</keyword>
<organism evidence="16 18">
    <name type="scientific">Rotaria sordida</name>
    <dbReference type="NCBI Taxonomy" id="392033"/>
    <lineage>
        <taxon>Eukaryota</taxon>
        <taxon>Metazoa</taxon>
        <taxon>Spiralia</taxon>
        <taxon>Gnathifera</taxon>
        <taxon>Rotifera</taxon>
        <taxon>Eurotatoria</taxon>
        <taxon>Bdelloidea</taxon>
        <taxon>Philodinida</taxon>
        <taxon>Philodinidae</taxon>
        <taxon>Rotaria</taxon>
    </lineage>
</organism>
<evidence type="ECO:0000256" key="4">
    <source>
        <dbReference type="ARBA" id="ARBA00005420"/>
    </source>
</evidence>
<keyword evidence="8 15" id="KW-0812">Transmembrane</keyword>
<evidence type="ECO:0000313" key="17">
    <source>
        <dbReference type="EMBL" id="CAF3717810.1"/>
    </source>
</evidence>